<dbReference type="EMBL" id="BRYB01006134">
    <property type="protein sequence ID" value="GMI50421.1"/>
    <property type="molecule type" value="Genomic_DNA"/>
</dbReference>
<dbReference type="Proteomes" id="UP001165060">
    <property type="component" value="Unassembled WGS sequence"/>
</dbReference>
<name>A0ABQ6N9L2_9STRA</name>
<organism evidence="2 3">
    <name type="scientific">Tetraparma gracilis</name>
    <dbReference type="NCBI Taxonomy" id="2962635"/>
    <lineage>
        <taxon>Eukaryota</taxon>
        <taxon>Sar</taxon>
        <taxon>Stramenopiles</taxon>
        <taxon>Ochrophyta</taxon>
        <taxon>Bolidophyceae</taxon>
        <taxon>Parmales</taxon>
        <taxon>Triparmaceae</taxon>
        <taxon>Tetraparma</taxon>
    </lineage>
</organism>
<dbReference type="PANTHER" id="PTHR42923:SF17">
    <property type="entry name" value="AMINE OXIDASE DOMAIN-CONTAINING PROTEIN"/>
    <property type="match status" value="1"/>
</dbReference>
<feature type="region of interest" description="Disordered" evidence="1">
    <location>
        <begin position="1"/>
        <end position="22"/>
    </location>
</feature>
<evidence type="ECO:0000313" key="2">
    <source>
        <dbReference type="EMBL" id="GMI50421.1"/>
    </source>
</evidence>
<evidence type="ECO:0000256" key="1">
    <source>
        <dbReference type="SAM" id="MobiDB-lite"/>
    </source>
</evidence>
<accession>A0ABQ6N9L2</accession>
<dbReference type="SUPFAM" id="SSF51905">
    <property type="entry name" value="FAD/NAD(P)-binding domain"/>
    <property type="match status" value="1"/>
</dbReference>
<sequence>MPRPPTPPPIGDRPLRAPTPPPLSERPLRIAVIGSGIAGLSASHLLSSKHEVTIFEREAKLGMDAHAVQNKDGTHFDVPLRIFNPMYYPNLTALYDKVKVAYEPVSSAFSCTYLLPDPVGRSRLRSGSTSLAYFRYSNLNSIVKLPYPALSLDPLAKWVPGWVSALKKYVGLGCELGYFFLMAPRHLDAGKLAHKTLGSYLREENYSDVLINELLYPMLTVVCTCSYSAVASYPAEVIIAYYNAQGAWTWLPSFMRSKNFSSGDHCRVTEGVCDVVEKLSRGCAQRLGTKIMSVNPEDKDNGGLCSVEYVDPGTKNTRIE</sequence>
<dbReference type="Gene3D" id="3.50.50.60">
    <property type="entry name" value="FAD/NAD(P)-binding domain"/>
    <property type="match status" value="1"/>
</dbReference>
<dbReference type="PANTHER" id="PTHR42923">
    <property type="entry name" value="PROTOPORPHYRINOGEN OXIDASE"/>
    <property type="match status" value="1"/>
</dbReference>
<dbReference type="InterPro" id="IPR036188">
    <property type="entry name" value="FAD/NAD-bd_sf"/>
</dbReference>
<keyword evidence="3" id="KW-1185">Reference proteome</keyword>
<gene>
    <name evidence="2" type="ORF">TeGR_g11672</name>
</gene>
<dbReference type="InterPro" id="IPR050464">
    <property type="entry name" value="Zeta_carotene_desat/Oxidored"/>
</dbReference>
<proteinExistence type="predicted"/>
<comment type="caution">
    <text evidence="2">The sequence shown here is derived from an EMBL/GenBank/DDBJ whole genome shotgun (WGS) entry which is preliminary data.</text>
</comment>
<reference evidence="2 3" key="1">
    <citation type="journal article" date="2023" name="Commun. Biol.">
        <title>Genome analysis of Parmales, the sister group of diatoms, reveals the evolutionary specialization of diatoms from phago-mixotrophs to photoautotrophs.</title>
        <authorList>
            <person name="Ban H."/>
            <person name="Sato S."/>
            <person name="Yoshikawa S."/>
            <person name="Yamada K."/>
            <person name="Nakamura Y."/>
            <person name="Ichinomiya M."/>
            <person name="Sato N."/>
            <person name="Blanc-Mathieu R."/>
            <person name="Endo H."/>
            <person name="Kuwata A."/>
            <person name="Ogata H."/>
        </authorList>
    </citation>
    <scope>NUCLEOTIDE SEQUENCE [LARGE SCALE GENOMIC DNA]</scope>
</reference>
<protein>
    <recommendedName>
        <fullName evidence="4">FAD/NAD(P)-binding domain-containing protein</fullName>
    </recommendedName>
</protein>
<dbReference type="Pfam" id="PF13450">
    <property type="entry name" value="NAD_binding_8"/>
    <property type="match status" value="1"/>
</dbReference>
<evidence type="ECO:0000313" key="3">
    <source>
        <dbReference type="Proteomes" id="UP001165060"/>
    </source>
</evidence>
<evidence type="ECO:0008006" key="4">
    <source>
        <dbReference type="Google" id="ProtNLM"/>
    </source>
</evidence>